<protein>
    <submittedName>
        <fullName evidence="2">Cyclodeaminase/cyclohydrolase family protein</fullName>
    </submittedName>
</protein>
<dbReference type="EMBL" id="JABZGW010000243">
    <property type="protein sequence ID" value="MBF4808149.1"/>
    <property type="molecule type" value="Genomic_DNA"/>
</dbReference>
<dbReference type="Pfam" id="PF04961">
    <property type="entry name" value="FTCD_C"/>
    <property type="match status" value="1"/>
</dbReference>
<name>A0A930VYE6_9ACTN</name>
<evidence type="ECO:0000313" key="2">
    <source>
        <dbReference type="EMBL" id="MBF4808149.1"/>
    </source>
</evidence>
<comment type="caution">
    <text evidence="2">The sequence shown here is derived from an EMBL/GenBank/DDBJ whole genome shotgun (WGS) entry which is preliminary data.</text>
</comment>
<feature type="non-terminal residue" evidence="2">
    <location>
        <position position="1"/>
    </location>
</feature>
<proteinExistence type="predicted"/>
<dbReference type="GO" id="GO:0003824">
    <property type="term" value="F:catalytic activity"/>
    <property type="evidence" value="ECO:0007669"/>
    <property type="project" value="InterPro"/>
</dbReference>
<dbReference type="Gene3D" id="1.20.120.680">
    <property type="entry name" value="Formiminotetrahydrofolate cyclodeaminase monomer, up-and-down helical bundle"/>
    <property type="match status" value="1"/>
</dbReference>
<evidence type="ECO:0000259" key="1">
    <source>
        <dbReference type="Pfam" id="PF04961"/>
    </source>
</evidence>
<dbReference type="Proteomes" id="UP000698335">
    <property type="component" value="Unassembled WGS sequence"/>
</dbReference>
<accession>A0A930VYE6</accession>
<dbReference type="InterPro" id="IPR007044">
    <property type="entry name" value="Cyclodeamin/CycHdrlase"/>
</dbReference>
<sequence>TIALLEEMQVKGSRLLLSDVGCGAALSRGALEAASHTVFVNTRSMQDRVYAASVNERAKALMDEWIPRAEALSRHVSAHLQGGEA</sequence>
<dbReference type="AlphaFoldDB" id="A0A930VYE6"/>
<gene>
    <name evidence="2" type="ORF">HXK26_05590</name>
</gene>
<feature type="domain" description="Cyclodeaminase/cyclohydrolase" evidence="1">
    <location>
        <begin position="2"/>
        <end position="59"/>
    </location>
</feature>
<dbReference type="InterPro" id="IPR036178">
    <property type="entry name" value="Formintransfe-cycloase-like_sf"/>
</dbReference>
<evidence type="ECO:0000313" key="3">
    <source>
        <dbReference type="Proteomes" id="UP000698335"/>
    </source>
</evidence>
<organism evidence="2 3">
    <name type="scientific">Lancefieldella rimae</name>
    <dbReference type="NCBI Taxonomy" id="1383"/>
    <lineage>
        <taxon>Bacteria</taxon>
        <taxon>Bacillati</taxon>
        <taxon>Actinomycetota</taxon>
        <taxon>Coriobacteriia</taxon>
        <taxon>Coriobacteriales</taxon>
        <taxon>Atopobiaceae</taxon>
        <taxon>Lancefieldella</taxon>
    </lineage>
</organism>
<dbReference type="SUPFAM" id="SSF101262">
    <property type="entry name" value="Methenyltetrahydrofolate cyclohydrolase-like"/>
    <property type="match status" value="1"/>
</dbReference>
<reference evidence="2" key="1">
    <citation type="submission" date="2020-04" db="EMBL/GenBank/DDBJ databases">
        <title>Deep metagenomics examines the oral microbiome during advanced dental caries in children, revealing novel taxa and co-occurrences with host molecules.</title>
        <authorList>
            <person name="Baker J.L."/>
            <person name="Morton J.T."/>
            <person name="Dinis M."/>
            <person name="Alvarez R."/>
            <person name="Tran N.C."/>
            <person name="Knight R."/>
            <person name="Edlund A."/>
        </authorList>
    </citation>
    <scope>NUCLEOTIDE SEQUENCE</scope>
    <source>
        <strain evidence="2">JCVI_38_bin.5</strain>
    </source>
</reference>